<feature type="transmembrane region" description="Helical" evidence="14">
    <location>
        <begin position="95"/>
        <end position="118"/>
    </location>
</feature>
<feature type="transmembrane region" description="Helical" evidence="14">
    <location>
        <begin position="22"/>
        <end position="43"/>
    </location>
</feature>
<keyword evidence="5" id="KW-0752">Steroid biosynthesis</keyword>
<evidence type="ECO:0000256" key="2">
    <source>
        <dbReference type="ARBA" id="ARBA00008337"/>
    </source>
</evidence>
<evidence type="ECO:0000256" key="5">
    <source>
        <dbReference type="ARBA" id="ARBA00022955"/>
    </source>
</evidence>
<comment type="similarity">
    <text evidence="2">Belongs to the EBP family.</text>
</comment>
<keyword evidence="4 13" id="KW-0812">Transmembrane</keyword>
<evidence type="ECO:0000256" key="7">
    <source>
        <dbReference type="ARBA" id="ARBA00023011"/>
    </source>
</evidence>
<feature type="transmembrane region" description="Helical" evidence="14">
    <location>
        <begin position="130"/>
        <end position="154"/>
    </location>
</feature>
<evidence type="ECO:0000313" key="17">
    <source>
        <dbReference type="Proteomes" id="UP000688137"/>
    </source>
</evidence>
<evidence type="ECO:0000256" key="10">
    <source>
        <dbReference type="ARBA" id="ARBA00023166"/>
    </source>
</evidence>
<evidence type="ECO:0000256" key="1">
    <source>
        <dbReference type="ARBA" id="ARBA00004141"/>
    </source>
</evidence>
<keyword evidence="6 13" id="KW-1133">Transmembrane helix</keyword>
<evidence type="ECO:0000256" key="14">
    <source>
        <dbReference type="SAM" id="Phobius"/>
    </source>
</evidence>
<dbReference type="PANTHER" id="PTHR14207">
    <property type="entry name" value="STEROL ISOMERASE"/>
    <property type="match status" value="1"/>
</dbReference>
<evidence type="ECO:0000259" key="15">
    <source>
        <dbReference type="PROSITE" id="PS51751"/>
    </source>
</evidence>
<keyword evidence="8" id="KW-0443">Lipid metabolism</keyword>
<evidence type="ECO:0000256" key="3">
    <source>
        <dbReference type="ARBA" id="ARBA00022516"/>
    </source>
</evidence>
<dbReference type="GO" id="GO:0047750">
    <property type="term" value="F:cholestenol delta-isomerase activity"/>
    <property type="evidence" value="ECO:0007669"/>
    <property type="project" value="InterPro"/>
</dbReference>
<keyword evidence="9 13" id="KW-0472">Membrane</keyword>
<feature type="transmembrane region" description="Helical" evidence="14">
    <location>
        <begin position="166"/>
        <end position="189"/>
    </location>
</feature>
<dbReference type="GO" id="GO:0016020">
    <property type="term" value="C:membrane"/>
    <property type="evidence" value="ECO:0007669"/>
    <property type="project" value="UniProtKB-SubCell"/>
</dbReference>
<name>A0A8S1NLB8_PARPR</name>
<evidence type="ECO:0000256" key="8">
    <source>
        <dbReference type="ARBA" id="ARBA00023098"/>
    </source>
</evidence>
<evidence type="ECO:0000256" key="9">
    <source>
        <dbReference type="ARBA" id="ARBA00023136"/>
    </source>
</evidence>
<keyword evidence="3" id="KW-0444">Lipid biosynthesis</keyword>
<dbReference type="PROSITE" id="PS51751">
    <property type="entry name" value="EXPERA"/>
    <property type="match status" value="1"/>
</dbReference>
<protein>
    <recommendedName>
        <fullName evidence="15">EXPERA domain-containing protein</fullName>
    </recommendedName>
</protein>
<evidence type="ECO:0000256" key="11">
    <source>
        <dbReference type="ARBA" id="ARBA00023221"/>
    </source>
</evidence>
<feature type="domain" description="EXPERA" evidence="15">
    <location>
        <begin position="46"/>
        <end position="195"/>
    </location>
</feature>
<evidence type="ECO:0000313" key="16">
    <source>
        <dbReference type="EMBL" id="CAD8090263.1"/>
    </source>
</evidence>
<comment type="subcellular location">
    <subcellularLocation>
        <location evidence="1">Membrane</location>
        <topology evidence="1">Multi-pass membrane protein</topology>
    </subcellularLocation>
</comment>
<keyword evidence="17" id="KW-1185">Reference proteome</keyword>
<dbReference type="Proteomes" id="UP000688137">
    <property type="component" value="Unassembled WGS sequence"/>
</dbReference>
<dbReference type="InterPro" id="IPR033118">
    <property type="entry name" value="EXPERA"/>
</dbReference>
<sequence>MGSTSRYTFTFEKLVEVSSNDFLGHSVAGTLFVLALITHFYNYRKGLGFTYWWFLVNGYLIHLYMDGLAAYFEYSKTTHYLYSQMDARFLRDDKMVAIVSIGETFVMGPLCIIIALLYKSSKQEHNLLREVLILVVSSFQICGTVVFCAQPIWAGFIEQCGAEGCFTFSIFNIFFFWFSFVFCDSIWIWQPIKEIIKSYKRLEQLIKPQQQKLKKN</sequence>
<dbReference type="EMBL" id="CAJJDM010000088">
    <property type="protein sequence ID" value="CAD8090263.1"/>
    <property type="molecule type" value="Genomic_DNA"/>
</dbReference>
<evidence type="ECO:0000256" key="6">
    <source>
        <dbReference type="ARBA" id="ARBA00022989"/>
    </source>
</evidence>
<dbReference type="InterPro" id="IPR007905">
    <property type="entry name" value="EBP"/>
</dbReference>
<keyword evidence="11" id="KW-0753">Steroid metabolism</keyword>
<feature type="transmembrane region" description="Helical" evidence="14">
    <location>
        <begin position="50"/>
        <end position="72"/>
    </location>
</feature>
<gene>
    <name evidence="16" type="ORF">PPRIM_AZ9-3.1.T0850179</name>
</gene>
<dbReference type="GO" id="GO:0005783">
    <property type="term" value="C:endoplasmic reticulum"/>
    <property type="evidence" value="ECO:0007669"/>
    <property type="project" value="TreeGrafter"/>
</dbReference>
<reference evidence="16" key="1">
    <citation type="submission" date="2021-01" db="EMBL/GenBank/DDBJ databases">
        <authorList>
            <consortium name="Genoscope - CEA"/>
            <person name="William W."/>
        </authorList>
    </citation>
    <scope>NUCLEOTIDE SEQUENCE</scope>
</reference>
<accession>A0A8S1NLB8</accession>
<dbReference type="GO" id="GO:0004769">
    <property type="term" value="F:steroid Delta-isomerase activity"/>
    <property type="evidence" value="ECO:0007669"/>
    <property type="project" value="TreeGrafter"/>
</dbReference>
<keyword evidence="12" id="KW-0413">Isomerase</keyword>
<dbReference type="GO" id="GO:0016126">
    <property type="term" value="P:sterol biosynthetic process"/>
    <property type="evidence" value="ECO:0007669"/>
    <property type="project" value="UniProtKB-KW"/>
</dbReference>
<evidence type="ECO:0000256" key="4">
    <source>
        <dbReference type="ARBA" id="ARBA00022692"/>
    </source>
</evidence>
<dbReference type="AlphaFoldDB" id="A0A8S1NLB8"/>
<proteinExistence type="inferred from homology"/>
<dbReference type="GO" id="GO:0000247">
    <property type="term" value="F:C-8 sterol isomerase activity"/>
    <property type="evidence" value="ECO:0007669"/>
    <property type="project" value="TreeGrafter"/>
</dbReference>
<dbReference type="Pfam" id="PF05241">
    <property type="entry name" value="EBP"/>
    <property type="match status" value="1"/>
</dbReference>
<organism evidence="16 17">
    <name type="scientific">Paramecium primaurelia</name>
    <dbReference type="NCBI Taxonomy" id="5886"/>
    <lineage>
        <taxon>Eukaryota</taxon>
        <taxon>Sar</taxon>
        <taxon>Alveolata</taxon>
        <taxon>Ciliophora</taxon>
        <taxon>Intramacronucleata</taxon>
        <taxon>Oligohymenophorea</taxon>
        <taxon>Peniculida</taxon>
        <taxon>Parameciidae</taxon>
        <taxon>Paramecium</taxon>
    </lineage>
</organism>
<keyword evidence="10" id="KW-1207">Sterol metabolism</keyword>
<dbReference type="PANTHER" id="PTHR14207:SF0">
    <property type="entry name" value="3-BETA-HYDROXYSTEROID-DELTA(8),DELTA(7)-ISOMERASE"/>
    <property type="match status" value="1"/>
</dbReference>
<dbReference type="OMA" id="KTTHYLY"/>
<evidence type="ECO:0000256" key="12">
    <source>
        <dbReference type="ARBA" id="ARBA00023235"/>
    </source>
</evidence>
<comment type="caution">
    <text evidence="16">The sequence shown here is derived from an EMBL/GenBank/DDBJ whole genome shotgun (WGS) entry which is preliminary data.</text>
</comment>
<keyword evidence="7" id="KW-0756">Sterol biosynthesis</keyword>
<evidence type="ECO:0000256" key="13">
    <source>
        <dbReference type="PROSITE-ProRule" id="PRU01087"/>
    </source>
</evidence>